<proteinExistence type="predicted"/>
<feature type="non-terminal residue" evidence="2">
    <location>
        <position position="1"/>
    </location>
</feature>
<name>A0A9N9I8C2_9GLOM</name>
<evidence type="ECO:0000313" key="3">
    <source>
        <dbReference type="Proteomes" id="UP000789396"/>
    </source>
</evidence>
<keyword evidence="3" id="KW-1185">Reference proteome</keyword>
<gene>
    <name evidence="2" type="ORF">RFULGI_LOCUS11681</name>
</gene>
<keyword evidence="1" id="KW-0175">Coiled coil</keyword>
<comment type="caution">
    <text evidence="2">The sequence shown here is derived from an EMBL/GenBank/DDBJ whole genome shotgun (WGS) entry which is preliminary data.</text>
</comment>
<dbReference type="EMBL" id="CAJVPZ010026004">
    <property type="protein sequence ID" value="CAG8724376.1"/>
    <property type="molecule type" value="Genomic_DNA"/>
</dbReference>
<evidence type="ECO:0000313" key="2">
    <source>
        <dbReference type="EMBL" id="CAG8724376.1"/>
    </source>
</evidence>
<feature type="coiled-coil region" evidence="1">
    <location>
        <begin position="28"/>
        <end position="58"/>
    </location>
</feature>
<protein>
    <submittedName>
        <fullName evidence="2">1785_t:CDS:1</fullName>
    </submittedName>
</protein>
<accession>A0A9N9I8C2</accession>
<dbReference type="Proteomes" id="UP000789396">
    <property type="component" value="Unassembled WGS sequence"/>
</dbReference>
<dbReference type="AlphaFoldDB" id="A0A9N9I8C2"/>
<sequence length="58" mass="6712">QALIPVNNPAELILAEIKAKCERFKRERGEQLATLQQVKQQLNRIEKQIAQKDQKEGQ</sequence>
<evidence type="ECO:0000256" key="1">
    <source>
        <dbReference type="SAM" id="Coils"/>
    </source>
</evidence>
<reference evidence="2" key="1">
    <citation type="submission" date="2021-06" db="EMBL/GenBank/DDBJ databases">
        <authorList>
            <person name="Kallberg Y."/>
            <person name="Tangrot J."/>
            <person name="Rosling A."/>
        </authorList>
    </citation>
    <scope>NUCLEOTIDE SEQUENCE</scope>
    <source>
        <strain evidence="2">IN212</strain>
    </source>
</reference>
<organism evidence="2 3">
    <name type="scientific">Racocetra fulgida</name>
    <dbReference type="NCBI Taxonomy" id="60492"/>
    <lineage>
        <taxon>Eukaryota</taxon>
        <taxon>Fungi</taxon>
        <taxon>Fungi incertae sedis</taxon>
        <taxon>Mucoromycota</taxon>
        <taxon>Glomeromycotina</taxon>
        <taxon>Glomeromycetes</taxon>
        <taxon>Diversisporales</taxon>
        <taxon>Gigasporaceae</taxon>
        <taxon>Racocetra</taxon>
    </lineage>
</organism>